<dbReference type="InterPro" id="IPR001965">
    <property type="entry name" value="Znf_PHD"/>
</dbReference>
<proteinExistence type="predicted"/>
<feature type="compositionally biased region" description="Polar residues" evidence="5">
    <location>
        <begin position="185"/>
        <end position="195"/>
    </location>
</feature>
<feature type="region of interest" description="Disordered" evidence="5">
    <location>
        <begin position="152"/>
        <end position="275"/>
    </location>
</feature>
<organism evidence="7">
    <name type="scientific">Culex pipiens</name>
    <name type="common">House mosquito</name>
    <dbReference type="NCBI Taxonomy" id="7175"/>
    <lineage>
        <taxon>Eukaryota</taxon>
        <taxon>Metazoa</taxon>
        <taxon>Ecdysozoa</taxon>
        <taxon>Arthropoda</taxon>
        <taxon>Hexapoda</taxon>
        <taxon>Insecta</taxon>
        <taxon>Pterygota</taxon>
        <taxon>Neoptera</taxon>
        <taxon>Endopterygota</taxon>
        <taxon>Diptera</taxon>
        <taxon>Nematocera</taxon>
        <taxon>Culicoidea</taxon>
        <taxon>Culicidae</taxon>
        <taxon>Culicinae</taxon>
        <taxon>Culicini</taxon>
        <taxon>Culex</taxon>
        <taxon>Culex</taxon>
    </lineage>
</organism>
<keyword evidence="2 4" id="KW-0863">Zinc-finger</keyword>
<dbReference type="AlphaFoldDB" id="A0A8D8GP15"/>
<dbReference type="InterPro" id="IPR019787">
    <property type="entry name" value="Znf_PHD-finger"/>
</dbReference>
<dbReference type="InterPro" id="IPR011011">
    <property type="entry name" value="Znf_FYVE_PHD"/>
</dbReference>
<evidence type="ECO:0000256" key="2">
    <source>
        <dbReference type="ARBA" id="ARBA00022771"/>
    </source>
</evidence>
<keyword evidence="1" id="KW-0479">Metal-binding</keyword>
<evidence type="ECO:0000256" key="4">
    <source>
        <dbReference type="PROSITE-ProRule" id="PRU00146"/>
    </source>
</evidence>
<feature type="compositionally biased region" description="Acidic residues" evidence="5">
    <location>
        <begin position="196"/>
        <end position="205"/>
    </location>
</feature>
<dbReference type="InterPro" id="IPR019786">
    <property type="entry name" value="Zinc_finger_PHD-type_CS"/>
</dbReference>
<dbReference type="SUPFAM" id="SSF57903">
    <property type="entry name" value="FYVE/PHD zinc finger"/>
    <property type="match status" value="2"/>
</dbReference>
<dbReference type="PROSITE" id="PS01359">
    <property type="entry name" value="ZF_PHD_1"/>
    <property type="match status" value="1"/>
</dbReference>
<dbReference type="SMART" id="SM00249">
    <property type="entry name" value="PHD"/>
    <property type="match status" value="2"/>
</dbReference>
<dbReference type="PROSITE" id="PS50016">
    <property type="entry name" value="ZF_PHD_2"/>
    <property type="match status" value="1"/>
</dbReference>
<sequence>MVRSSPHCSSPVCSFNDRSIDCKGSCRQRFHAVCVGLPAASVPVIAASSSFFWFCDVCRDHIRTGRTTVAVLRPDEGSPGEERSCGSTSCIYTDQLVACDGPCRKNFHGMCVELSKTDLSVIGSSSNIVWFCDECKLNEVPVLDYKITSLENPPDSLPNSEGINCEEVPVVETPEPNDEDRGNDRGTSASSTNSDESGDYDDSAMEDSSNIADVPTVESPKDRQNAPEAGVQPQTETATLTPPAPIKPEEDETKTSPQSKKRPLITESPVEPIAPKSVKKNDSVFSMYLRFSVPNMSDLGAERAVRSALGMSHREPVTAWSVTPHRVVFPRYSTFRVDLDARWKSAALEDSTWRCMANYEEHREWFAVKSS</sequence>
<protein>
    <submittedName>
        <fullName evidence="7">(northern house mosquito) hypothetical protein</fullName>
    </submittedName>
</protein>
<reference evidence="7" key="1">
    <citation type="submission" date="2021-05" db="EMBL/GenBank/DDBJ databases">
        <authorList>
            <person name="Alioto T."/>
            <person name="Alioto T."/>
            <person name="Gomez Garrido J."/>
        </authorList>
    </citation>
    <scope>NUCLEOTIDE SEQUENCE</scope>
</reference>
<accession>A0A8D8GP15</accession>
<dbReference type="InterPro" id="IPR013083">
    <property type="entry name" value="Znf_RING/FYVE/PHD"/>
</dbReference>
<evidence type="ECO:0000256" key="5">
    <source>
        <dbReference type="SAM" id="MobiDB-lite"/>
    </source>
</evidence>
<feature type="domain" description="PHD-type" evidence="6">
    <location>
        <begin position="52"/>
        <end position="138"/>
    </location>
</feature>
<evidence type="ECO:0000313" key="7">
    <source>
        <dbReference type="EMBL" id="CAG6517302.1"/>
    </source>
</evidence>
<dbReference type="GO" id="GO:0008270">
    <property type="term" value="F:zinc ion binding"/>
    <property type="evidence" value="ECO:0007669"/>
    <property type="project" value="UniProtKB-KW"/>
</dbReference>
<dbReference type="EMBL" id="HBUE01175167">
    <property type="protein sequence ID" value="CAG6517302.1"/>
    <property type="molecule type" value="Transcribed_RNA"/>
</dbReference>
<evidence type="ECO:0000256" key="3">
    <source>
        <dbReference type="ARBA" id="ARBA00022833"/>
    </source>
</evidence>
<evidence type="ECO:0000256" key="1">
    <source>
        <dbReference type="ARBA" id="ARBA00022723"/>
    </source>
</evidence>
<evidence type="ECO:0000259" key="6">
    <source>
        <dbReference type="PROSITE" id="PS50016"/>
    </source>
</evidence>
<keyword evidence="3" id="KW-0862">Zinc</keyword>
<dbReference type="Gene3D" id="3.30.40.10">
    <property type="entry name" value="Zinc/RING finger domain, C3HC4 (zinc finger)"/>
    <property type="match status" value="2"/>
</dbReference>
<dbReference type="EMBL" id="HBUE01280688">
    <property type="protein sequence ID" value="CAG6568826.1"/>
    <property type="molecule type" value="Transcribed_RNA"/>
</dbReference>
<name>A0A8D8GP15_CULPI</name>